<dbReference type="Pfam" id="PF14542">
    <property type="entry name" value="Acetyltransf_CG"/>
    <property type="match status" value="1"/>
</dbReference>
<proteinExistence type="predicted"/>
<evidence type="ECO:0000313" key="4">
    <source>
        <dbReference type="Proteomes" id="UP000004506"/>
    </source>
</evidence>
<feature type="domain" description="N-acetyltransferase" evidence="1">
    <location>
        <begin position="1"/>
        <end position="96"/>
    </location>
</feature>
<dbReference type="InterPro" id="IPR000182">
    <property type="entry name" value="GNAT_dom"/>
</dbReference>
<organism evidence="3 4">
    <name type="scientific">Providencia stuartii ATCC 25827</name>
    <dbReference type="NCBI Taxonomy" id="471874"/>
    <lineage>
        <taxon>Bacteria</taxon>
        <taxon>Pseudomonadati</taxon>
        <taxon>Pseudomonadota</taxon>
        <taxon>Gammaproteobacteria</taxon>
        <taxon>Enterobacterales</taxon>
        <taxon>Morganellaceae</taxon>
        <taxon>Providencia</taxon>
    </lineage>
</organism>
<dbReference type="GO" id="GO:0016747">
    <property type="term" value="F:acyltransferase activity, transferring groups other than amino-acyl groups"/>
    <property type="evidence" value="ECO:0007669"/>
    <property type="project" value="InterPro"/>
</dbReference>
<name>A0AA86YYJ3_PROST</name>
<dbReference type="PANTHER" id="PTHR31435:SF10">
    <property type="entry name" value="BSR4717 PROTEIN"/>
    <property type="match status" value="1"/>
</dbReference>
<evidence type="ECO:0000313" key="3">
    <source>
        <dbReference type="EMBL" id="EDU60964.1"/>
    </source>
</evidence>
<dbReference type="InterPro" id="IPR031165">
    <property type="entry name" value="GNAT_YJDJ"/>
</dbReference>
<comment type="caution">
    <text evidence="3">The sequence shown here is derived from an EMBL/GenBank/DDBJ whole genome shotgun (WGS) entry which is preliminary data.</text>
</comment>
<evidence type="ECO:0000259" key="2">
    <source>
        <dbReference type="PROSITE" id="PS51729"/>
    </source>
</evidence>
<protein>
    <recommendedName>
        <fullName evidence="5">Acetyltransferase, GNAT family</fullName>
    </recommendedName>
</protein>
<dbReference type="Gene3D" id="3.40.630.30">
    <property type="match status" value="1"/>
</dbReference>
<feature type="domain" description="N-acetyltransferase" evidence="2">
    <location>
        <begin position="7"/>
        <end position="96"/>
    </location>
</feature>
<dbReference type="EMBL" id="ABJD02000085">
    <property type="protein sequence ID" value="EDU60964.1"/>
    <property type="molecule type" value="Genomic_DNA"/>
</dbReference>
<gene>
    <name evidence="3" type="ORF">PROSTU_00945</name>
</gene>
<dbReference type="Proteomes" id="UP000004506">
    <property type="component" value="Unassembled WGS sequence"/>
</dbReference>
<dbReference type="InterPro" id="IPR016181">
    <property type="entry name" value="Acyl_CoA_acyltransferase"/>
</dbReference>
<evidence type="ECO:0008006" key="5">
    <source>
        <dbReference type="Google" id="ProtNLM"/>
    </source>
</evidence>
<dbReference type="PANTHER" id="PTHR31435">
    <property type="entry name" value="PROTEIN NATD1"/>
    <property type="match status" value="1"/>
</dbReference>
<dbReference type="PROSITE" id="PS51186">
    <property type="entry name" value="GNAT"/>
    <property type="match status" value="1"/>
</dbReference>
<dbReference type="RefSeq" id="WP_004917316.1">
    <property type="nucleotide sequence ID" value="NZ_DS607662.1"/>
</dbReference>
<dbReference type="SUPFAM" id="SSF55729">
    <property type="entry name" value="Acyl-CoA N-acyltransferases (Nat)"/>
    <property type="match status" value="1"/>
</dbReference>
<dbReference type="PROSITE" id="PS51729">
    <property type="entry name" value="GNAT_YJDJ"/>
    <property type="match status" value="1"/>
</dbReference>
<accession>A0AA86YYJ3</accession>
<dbReference type="InterPro" id="IPR045057">
    <property type="entry name" value="Gcn5-rel_NAT"/>
</dbReference>
<reference evidence="4" key="2">
    <citation type="submission" date="2008-04" db="EMBL/GenBank/DDBJ databases">
        <title>Draft genome sequence of Providencia stuartii(ATCC 25827).</title>
        <authorList>
            <person name="Sudarsanam P."/>
            <person name="Ley R."/>
            <person name="Guruge J."/>
            <person name="Turnbaugh P.J."/>
            <person name="Mahowald M."/>
            <person name="Liep D."/>
            <person name="Gordon J."/>
        </authorList>
    </citation>
    <scope>NUCLEOTIDE SEQUENCE [LARGE SCALE GENOMIC DNA]</scope>
    <source>
        <strain evidence="4">ATCC 25827</strain>
    </source>
</reference>
<reference evidence="4" key="1">
    <citation type="submission" date="2008-04" db="EMBL/GenBank/DDBJ databases">
        <title>Draft genome sequence of Providencia stuartii (ATCC 25827).</title>
        <authorList>
            <person name="Sudarsanam P."/>
            <person name="Ley R."/>
            <person name="Guruge J."/>
            <person name="Turnbaugh P.J."/>
            <person name="Mahowald M."/>
            <person name="Liep D."/>
            <person name="Gordon J."/>
        </authorList>
    </citation>
    <scope>NUCLEOTIDE SEQUENCE [LARGE SCALE GENOMIC DNA]</scope>
    <source>
        <strain evidence="4">ATCC 25827</strain>
    </source>
</reference>
<sequence length="96" mass="11093">MEHQMPNIQSDHHSFFILADDKQTRLAEITFVYTGDELAIIDHTVVDESLKGQGIAKQLVAKVVERMRSEKRKIIPLCPFAKAIFDKTPEYQDIRH</sequence>
<evidence type="ECO:0000259" key="1">
    <source>
        <dbReference type="PROSITE" id="PS51186"/>
    </source>
</evidence>
<dbReference type="CDD" id="cd04301">
    <property type="entry name" value="NAT_SF"/>
    <property type="match status" value="1"/>
</dbReference>
<dbReference type="AlphaFoldDB" id="A0AA86YYJ3"/>
<reference evidence="3 4" key="3">
    <citation type="submission" date="2008-05" db="EMBL/GenBank/DDBJ databases">
        <authorList>
            <person name="Fulton L."/>
            <person name="Clifton S."/>
            <person name="Fulton B."/>
            <person name="Xu J."/>
            <person name="Minx P."/>
            <person name="Pepin K.H."/>
            <person name="Johnson M."/>
            <person name="Thiruvilangam P."/>
            <person name="Bhonagiri V."/>
            <person name="Nash W.E."/>
            <person name="Mardis E.R."/>
            <person name="Wilson R.K."/>
        </authorList>
    </citation>
    <scope>NUCLEOTIDE SEQUENCE [LARGE SCALE GENOMIC DNA]</scope>
    <source>
        <strain evidence="3 4">ATCC 25827</strain>
    </source>
</reference>